<evidence type="ECO:0000256" key="4">
    <source>
        <dbReference type="RuleBase" id="RU367040"/>
    </source>
</evidence>
<evidence type="ECO:0000256" key="2">
    <source>
        <dbReference type="ARBA" id="ARBA00022490"/>
    </source>
</evidence>
<comment type="similarity">
    <text evidence="1 4">Belongs to the tektin family.</text>
</comment>
<keyword evidence="4" id="KW-0966">Cell projection</keyword>
<dbReference type="AlphaFoldDB" id="A0A0R3THZ4"/>
<name>A0A0R3THZ4_RODNA</name>
<reference evidence="5 6" key="2">
    <citation type="submission" date="2018-11" db="EMBL/GenBank/DDBJ databases">
        <authorList>
            <consortium name="Pathogen Informatics"/>
        </authorList>
    </citation>
    <scope>NUCLEOTIDE SEQUENCE [LARGE SCALE GENOMIC DNA]</scope>
</reference>
<organism evidence="7">
    <name type="scientific">Rodentolepis nana</name>
    <name type="common">Dwarf tapeworm</name>
    <name type="synonym">Hymenolepis nana</name>
    <dbReference type="NCBI Taxonomy" id="102285"/>
    <lineage>
        <taxon>Eukaryota</taxon>
        <taxon>Metazoa</taxon>
        <taxon>Spiralia</taxon>
        <taxon>Lophotrochozoa</taxon>
        <taxon>Platyhelminthes</taxon>
        <taxon>Cestoda</taxon>
        <taxon>Eucestoda</taxon>
        <taxon>Cyclophyllidea</taxon>
        <taxon>Hymenolepididae</taxon>
        <taxon>Rodentolepis</taxon>
    </lineage>
</organism>
<dbReference type="GO" id="GO:0005634">
    <property type="term" value="C:nucleus"/>
    <property type="evidence" value="ECO:0007669"/>
    <property type="project" value="TreeGrafter"/>
</dbReference>
<keyword evidence="4" id="KW-0282">Flagellum</keyword>
<keyword evidence="2" id="KW-0963">Cytoplasm</keyword>
<evidence type="ECO:0000256" key="1">
    <source>
        <dbReference type="ARBA" id="ARBA00007209"/>
    </source>
</evidence>
<dbReference type="GO" id="GO:0060294">
    <property type="term" value="P:cilium movement involved in cell motility"/>
    <property type="evidence" value="ECO:0007669"/>
    <property type="project" value="UniProtKB-UniRule"/>
</dbReference>
<dbReference type="Proteomes" id="UP000278807">
    <property type="component" value="Unassembled WGS sequence"/>
</dbReference>
<evidence type="ECO:0000313" key="6">
    <source>
        <dbReference type="Proteomes" id="UP000278807"/>
    </source>
</evidence>
<reference evidence="7" key="1">
    <citation type="submission" date="2017-02" db="UniProtKB">
        <authorList>
            <consortium name="WormBaseParasite"/>
        </authorList>
    </citation>
    <scope>IDENTIFICATION</scope>
</reference>
<dbReference type="InterPro" id="IPR000435">
    <property type="entry name" value="Tektins"/>
</dbReference>
<protein>
    <recommendedName>
        <fullName evidence="4">Tektin</fullName>
    </recommendedName>
</protein>
<sequence>MEKAWSDTHEADLLDSEAAHLSITSGNTQYYAGEARAWPQAAQSTPTSWMQHAHDLILVSEEQRRASCYLSDLVEKLLISTEKTIIAQKDRVNVALLKRLEEYEFEKQELISKLGRVIS</sequence>
<dbReference type="STRING" id="102285.A0A0R3THZ4"/>
<evidence type="ECO:0000313" key="7">
    <source>
        <dbReference type="WBParaSite" id="HNAJ_0000668501-mRNA-1"/>
    </source>
</evidence>
<comment type="subcellular location">
    <subcellularLocation>
        <location evidence="4">Cytoplasm</location>
        <location evidence="4">Cytoskeleton</location>
        <location evidence="4">Cilium axoneme</location>
    </subcellularLocation>
</comment>
<dbReference type="PANTHER" id="PTHR19960">
    <property type="entry name" value="TEKTIN"/>
    <property type="match status" value="1"/>
</dbReference>
<dbReference type="Pfam" id="PF03148">
    <property type="entry name" value="Tektin"/>
    <property type="match status" value="1"/>
</dbReference>
<dbReference type="EMBL" id="UZAE01007947">
    <property type="protein sequence ID" value="VDO02541.1"/>
    <property type="molecule type" value="Genomic_DNA"/>
</dbReference>
<keyword evidence="6" id="KW-1185">Reference proteome</keyword>
<dbReference type="PANTHER" id="PTHR19960:SF12">
    <property type="entry name" value="TEKTIN-4"/>
    <property type="match status" value="1"/>
</dbReference>
<dbReference type="GO" id="GO:0015630">
    <property type="term" value="C:microtubule cytoskeleton"/>
    <property type="evidence" value="ECO:0007669"/>
    <property type="project" value="UniProtKB-UniRule"/>
</dbReference>
<accession>A0A0R3THZ4</accession>
<gene>
    <name evidence="5" type="ORF">HNAJ_LOCUS6681</name>
</gene>
<dbReference type="GO" id="GO:0005930">
    <property type="term" value="C:axoneme"/>
    <property type="evidence" value="ECO:0007669"/>
    <property type="project" value="UniProtKB-SubCell"/>
</dbReference>
<dbReference type="GO" id="GO:0060271">
    <property type="term" value="P:cilium assembly"/>
    <property type="evidence" value="ECO:0007669"/>
    <property type="project" value="UniProtKB-UniRule"/>
</dbReference>
<dbReference type="OrthoDB" id="5788000at2759"/>
<keyword evidence="4" id="KW-0969">Cilium</keyword>
<dbReference type="InterPro" id="IPR048256">
    <property type="entry name" value="Tektin-like"/>
</dbReference>
<proteinExistence type="inferred from homology"/>
<evidence type="ECO:0000256" key="3">
    <source>
        <dbReference type="ARBA" id="ARBA00023054"/>
    </source>
</evidence>
<evidence type="ECO:0000313" key="5">
    <source>
        <dbReference type="EMBL" id="VDO02541.1"/>
    </source>
</evidence>
<dbReference type="WBParaSite" id="HNAJ_0000668501-mRNA-1">
    <property type="protein sequence ID" value="HNAJ_0000668501-mRNA-1"/>
    <property type="gene ID" value="HNAJ_0000668501"/>
</dbReference>
<keyword evidence="3" id="KW-0175">Coiled coil</keyword>